<dbReference type="RefSeq" id="WP_135282734.1">
    <property type="nucleotide sequence ID" value="NZ_SRIO01000022.1"/>
</dbReference>
<accession>A0A4Z0F702</accession>
<gene>
    <name evidence="1" type="ORF">E4680_12395</name>
</gene>
<proteinExistence type="predicted"/>
<dbReference type="AlphaFoldDB" id="A0A4Z0F702"/>
<sequence>MRIKIMTNTESKHHPAANTQDMFHLKTGKFRVGNTLEAYLATKKKYPQSARNVFEAVLTTDYLELHSNKLTDAINHAIMGRPEVTRSELINKLSFSLPNLKIEKCSDKLFYIEERKKLAAACILNVLIDSKELTMCTKVTSFENAKGRRITIPQYVIQTGQNNPEKNMLYGLEREPNIVYQSRIGHIKVSRKAKEVLAVLAGIPYQLSDIATPGLIQKGYELTHDYWSKSREAGASKRIRYRKQAELLGNIEGIFYLPCRYDSSYRVYYEFQTAGLRPQGKDWECNLIDLGESYKVTEEDAVHAKHVIYVMRHGRTSMVDALAKFSDEDREYASSADPMDKSLVYTNKDDDTPIKEFGNRIVLMKAARILDCYDKGESCNYMLAKDLTTSGLLFAANGFSSAEMAKHCGLTDTLPESAYKAWGKELGSVEDPKSEMMGLLHGGTFFTVSQSTGIPEEEVISKTRKLFGDCFSNIATIAEWGQHLVDNYCNILQWKNAQGYKCYFKSEMEHVPLKLKAPSAWYKTGMSNDTVVCTMPLAVDSSNNSVYANGYGAGTHSKEGVKTKRRGLYARITHSIDASLLHSVVTRTGVGLMVKHDAFFARPAHHSVIAKIITEFFIDLQGKNPYQDAVDQVAEHRKSEPLQLSQGEGFKVSSKQNFYMP</sequence>
<organism evidence="1 2">
    <name type="scientific">Candidatus Macondimonas diazotrophica</name>
    <dbReference type="NCBI Taxonomy" id="2305248"/>
    <lineage>
        <taxon>Bacteria</taxon>
        <taxon>Pseudomonadati</taxon>
        <taxon>Pseudomonadota</taxon>
        <taxon>Gammaproteobacteria</taxon>
        <taxon>Chromatiales</taxon>
        <taxon>Ectothiorhodospiraceae</taxon>
        <taxon>Candidatus Macondimonas</taxon>
    </lineage>
</organism>
<evidence type="ECO:0000313" key="1">
    <source>
        <dbReference type="EMBL" id="TFZ81473.1"/>
    </source>
</evidence>
<reference evidence="1 2" key="1">
    <citation type="journal article" date="2019" name="ISME J.">
        <title>Candidatus Macondimonas diazotrophica, a novel gammaproteobacterial genus dominating crude-oil-contaminated coastal sediments.</title>
        <authorList>
            <person name="Karthikeyan S."/>
            <person name="Konstantinidis K."/>
        </authorList>
    </citation>
    <scope>NUCLEOTIDE SEQUENCE [LARGE SCALE GENOMIC DNA]</scope>
    <source>
        <strain evidence="1 2">KTK01</strain>
    </source>
</reference>
<evidence type="ECO:0000313" key="2">
    <source>
        <dbReference type="Proteomes" id="UP000297890"/>
    </source>
</evidence>
<name>A0A4Z0F702_9GAMM</name>
<dbReference type="Proteomes" id="UP000297890">
    <property type="component" value="Unassembled WGS sequence"/>
</dbReference>
<protein>
    <recommendedName>
        <fullName evidence="3">DNA-directed RNA polymerase</fullName>
    </recommendedName>
</protein>
<keyword evidence="2" id="KW-1185">Reference proteome</keyword>
<comment type="caution">
    <text evidence="1">The sequence shown here is derived from an EMBL/GenBank/DDBJ whole genome shotgun (WGS) entry which is preliminary data.</text>
</comment>
<evidence type="ECO:0008006" key="3">
    <source>
        <dbReference type="Google" id="ProtNLM"/>
    </source>
</evidence>
<dbReference type="EMBL" id="SRIO01000022">
    <property type="protein sequence ID" value="TFZ81473.1"/>
    <property type="molecule type" value="Genomic_DNA"/>
</dbReference>